<feature type="domain" description="HTH cro/C1-type" evidence="1">
    <location>
        <begin position="27"/>
        <end position="81"/>
    </location>
</feature>
<dbReference type="EMBL" id="VSDQ01000241">
    <property type="protein sequence ID" value="TYA89199.1"/>
    <property type="molecule type" value="Genomic_DNA"/>
</dbReference>
<comment type="caution">
    <text evidence="2">The sequence shown here is derived from an EMBL/GenBank/DDBJ whole genome shotgun (WGS) entry which is preliminary data.</text>
</comment>
<keyword evidence="3" id="KW-1185">Reference proteome</keyword>
<protein>
    <submittedName>
        <fullName evidence="2">Helix-turn-helix transcriptional regulator</fullName>
    </submittedName>
</protein>
<evidence type="ECO:0000313" key="3">
    <source>
        <dbReference type="Proteomes" id="UP000323930"/>
    </source>
</evidence>
<dbReference type="CDD" id="cd00093">
    <property type="entry name" value="HTH_XRE"/>
    <property type="match status" value="1"/>
</dbReference>
<dbReference type="AlphaFoldDB" id="A0A5D0J1H4"/>
<sequence>MKYLLYLSNTDKSKNSSQMKQYFGEYIRQLRTKSELTLTQLGAKLDLDSANLSKIENGKREFDEKRLELLASVFDLDIENLKTEFFSELFAKKIYETNCSTEVLKVAEEKVKYYREQNVKQGRLKL</sequence>
<gene>
    <name evidence="2" type="ORF">FUA24_03420</name>
</gene>
<dbReference type="SMART" id="SM00530">
    <property type="entry name" value="HTH_XRE"/>
    <property type="match status" value="1"/>
</dbReference>
<dbReference type="OrthoDB" id="4762426at2"/>
<dbReference type="Pfam" id="PF01381">
    <property type="entry name" value="HTH_3"/>
    <property type="match status" value="1"/>
</dbReference>
<dbReference type="PROSITE" id="PS50943">
    <property type="entry name" value="HTH_CROC1"/>
    <property type="match status" value="1"/>
</dbReference>
<dbReference type="SUPFAM" id="SSF47413">
    <property type="entry name" value="lambda repressor-like DNA-binding domains"/>
    <property type="match status" value="1"/>
</dbReference>
<proteinExistence type="predicted"/>
<name>A0A5D0J1H4_9FLAO</name>
<dbReference type="InterPro" id="IPR001387">
    <property type="entry name" value="Cro/C1-type_HTH"/>
</dbReference>
<dbReference type="Gene3D" id="1.10.260.40">
    <property type="entry name" value="lambda repressor-like DNA-binding domains"/>
    <property type="match status" value="1"/>
</dbReference>
<evidence type="ECO:0000259" key="1">
    <source>
        <dbReference type="PROSITE" id="PS50943"/>
    </source>
</evidence>
<accession>A0A5D0J1H4</accession>
<dbReference type="InterPro" id="IPR010982">
    <property type="entry name" value="Lambda_DNA-bd_dom_sf"/>
</dbReference>
<reference evidence="2 3" key="1">
    <citation type="submission" date="2019-08" db="EMBL/GenBank/DDBJ databases">
        <title>Seonamhaeicola sediminis sp. nov., isolated from marine sediment.</title>
        <authorList>
            <person name="Cao W.R."/>
        </authorList>
    </citation>
    <scope>NUCLEOTIDE SEQUENCE [LARGE SCALE GENOMIC DNA]</scope>
    <source>
        <strain evidence="2 3">B011</strain>
    </source>
</reference>
<evidence type="ECO:0000313" key="2">
    <source>
        <dbReference type="EMBL" id="TYA89199.1"/>
    </source>
</evidence>
<dbReference type="Proteomes" id="UP000323930">
    <property type="component" value="Unassembled WGS sequence"/>
</dbReference>
<organism evidence="2 3">
    <name type="scientific">Seonamhaeicola marinus</name>
    <dbReference type="NCBI Taxonomy" id="1912246"/>
    <lineage>
        <taxon>Bacteria</taxon>
        <taxon>Pseudomonadati</taxon>
        <taxon>Bacteroidota</taxon>
        <taxon>Flavobacteriia</taxon>
        <taxon>Flavobacteriales</taxon>
        <taxon>Flavobacteriaceae</taxon>
    </lineage>
</organism>
<dbReference type="GO" id="GO:0003677">
    <property type="term" value="F:DNA binding"/>
    <property type="evidence" value="ECO:0007669"/>
    <property type="project" value="InterPro"/>
</dbReference>